<accession>A0A0U2UKD9</accession>
<proteinExistence type="predicted"/>
<name>A0A0U2UKD9_9BACL</name>
<dbReference type="AlphaFoldDB" id="A0A0U2UKD9"/>
<organism evidence="1 2">
    <name type="scientific">Paenibacillus naphthalenovorans</name>
    <dbReference type="NCBI Taxonomy" id="162209"/>
    <lineage>
        <taxon>Bacteria</taxon>
        <taxon>Bacillati</taxon>
        <taxon>Bacillota</taxon>
        <taxon>Bacilli</taxon>
        <taxon>Bacillales</taxon>
        <taxon>Paenibacillaceae</taxon>
        <taxon>Paenibacillus</taxon>
    </lineage>
</organism>
<protein>
    <submittedName>
        <fullName evidence="1">Uncharacterized protein</fullName>
    </submittedName>
</protein>
<dbReference type="KEGG" id="pnp:IJ22_20270"/>
<reference evidence="1 2" key="2">
    <citation type="journal article" date="2016" name="Genome Announc.">
        <title>Complete Genome Sequences of Two Interactive Moderate Thermophiles, Paenibacillus napthalenovorans 32O-Y and Paenibacillus sp. 32O-W.</title>
        <authorList>
            <person name="Butler R.R.III."/>
            <person name="Wang J."/>
            <person name="Stark B.C."/>
            <person name="Pombert J.F."/>
        </authorList>
    </citation>
    <scope>NUCLEOTIDE SEQUENCE [LARGE SCALE GENOMIC DNA]</scope>
    <source>
        <strain evidence="1 2">32O-Y</strain>
    </source>
</reference>
<dbReference type="STRING" id="162209.IJ22_20270"/>
<gene>
    <name evidence="1" type="ORF">IJ22_20270</name>
</gene>
<dbReference type="EMBL" id="CP013652">
    <property type="protein sequence ID" value="ALS22401.1"/>
    <property type="molecule type" value="Genomic_DNA"/>
</dbReference>
<evidence type="ECO:0000313" key="2">
    <source>
        <dbReference type="Proteomes" id="UP000061660"/>
    </source>
</evidence>
<reference evidence="2" key="1">
    <citation type="submission" date="2015-12" db="EMBL/GenBank/DDBJ databases">
        <title>Complete genome sequences of two moderately thermophilic Paenibacillus species.</title>
        <authorList>
            <person name="Butler R.III."/>
            <person name="Wang J."/>
            <person name="Stark B.C."/>
            <person name="Pombert J.-F."/>
        </authorList>
    </citation>
    <scope>NUCLEOTIDE SEQUENCE [LARGE SCALE GENOMIC DNA]</scope>
    <source>
        <strain evidence="2">32O-Y</strain>
    </source>
</reference>
<dbReference type="Proteomes" id="UP000061660">
    <property type="component" value="Chromosome"/>
</dbReference>
<evidence type="ECO:0000313" key="1">
    <source>
        <dbReference type="EMBL" id="ALS22401.1"/>
    </source>
</evidence>
<sequence length="61" mass="7089">MSFFELWCISGTDVDLNIRVGIHRCSDMIGYFRVENLSSERSILLIERQDEGRSHTGTIKR</sequence>
<dbReference type="PATRIC" id="fig|162209.4.peg.2146"/>
<keyword evidence="2" id="KW-1185">Reference proteome</keyword>